<dbReference type="Pfam" id="PF00665">
    <property type="entry name" value="rve"/>
    <property type="match status" value="1"/>
</dbReference>
<dbReference type="Pfam" id="PF13333">
    <property type="entry name" value="rve_2"/>
    <property type="match status" value="1"/>
</dbReference>
<organism evidence="2 3">
    <name type="scientific">Stieleria marina</name>
    <dbReference type="NCBI Taxonomy" id="1930275"/>
    <lineage>
        <taxon>Bacteria</taxon>
        <taxon>Pseudomonadati</taxon>
        <taxon>Planctomycetota</taxon>
        <taxon>Planctomycetia</taxon>
        <taxon>Pirellulales</taxon>
        <taxon>Pirellulaceae</taxon>
        <taxon>Stieleria</taxon>
    </lineage>
</organism>
<gene>
    <name evidence="2" type="ORF">K239x_49270</name>
</gene>
<dbReference type="AlphaFoldDB" id="A0A517P0M0"/>
<dbReference type="NCBIfam" id="NF033516">
    <property type="entry name" value="transpos_IS3"/>
    <property type="match status" value="1"/>
</dbReference>
<name>A0A517P0M0_9BACT</name>
<dbReference type="Gene3D" id="3.30.420.10">
    <property type="entry name" value="Ribonuclease H-like superfamily/Ribonuclease H"/>
    <property type="match status" value="1"/>
</dbReference>
<dbReference type="Proteomes" id="UP000319817">
    <property type="component" value="Chromosome"/>
</dbReference>
<proteinExistence type="predicted"/>
<dbReference type="EMBL" id="CP036526">
    <property type="protein sequence ID" value="QDT12914.1"/>
    <property type="molecule type" value="Genomic_DNA"/>
</dbReference>
<dbReference type="InterPro" id="IPR048020">
    <property type="entry name" value="Transpos_IS3"/>
</dbReference>
<dbReference type="PROSITE" id="PS50994">
    <property type="entry name" value="INTEGRASE"/>
    <property type="match status" value="1"/>
</dbReference>
<dbReference type="GO" id="GO:0015074">
    <property type="term" value="P:DNA integration"/>
    <property type="evidence" value="ECO:0007669"/>
    <property type="project" value="InterPro"/>
</dbReference>
<evidence type="ECO:0000313" key="2">
    <source>
        <dbReference type="EMBL" id="QDT12914.1"/>
    </source>
</evidence>
<keyword evidence="3" id="KW-1185">Reference proteome</keyword>
<evidence type="ECO:0000313" key="3">
    <source>
        <dbReference type="Proteomes" id="UP000319817"/>
    </source>
</evidence>
<dbReference type="PANTHER" id="PTHR46889">
    <property type="entry name" value="TRANSPOSASE INSF FOR INSERTION SEQUENCE IS3B-RELATED"/>
    <property type="match status" value="1"/>
</dbReference>
<sequence length="279" mass="31934">MLCRTLEVTRAAYYQFTSREPTANQTKQIQITQAIREVRKKKHHDAYGSPGMHRELLERGIQCCRNTVAKFMRKAGIKANRRSNFRISTSDSNHDQPIAANLLRQNFSTASINQVWLTDITYVPLAGGKFTYLCAFIDLHSRKVVGWKTSRNIDSELAVAALRQAVALRSPGAGLIVHSDRGCQYASEHFRNSLAQNGFIQSMRRRGNCYDNAPMESFFKSYKTEEANEKYETHEHATRDASNYIEQFYNSVRRHSSLNFQSPIDFERQLQTPILVGDS</sequence>
<dbReference type="GO" id="GO:0003676">
    <property type="term" value="F:nucleic acid binding"/>
    <property type="evidence" value="ECO:0007669"/>
    <property type="project" value="InterPro"/>
</dbReference>
<reference evidence="2 3" key="1">
    <citation type="submission" date="2019-02" db="EMBL/GenBank/DDBJ databases">
        <title>Deep-cultivation of Planctomycetes and their phenomic and genomic characterization uncovers novel biology.</title>
        <authorList>
            <person name="Wiegand S."/>
            <person name="Jogler M."/>
            <person name="Boedeker C."/>
            <person name="Pinto D."/>
            <person name="Vollmers J."/>
            <person name="Rivas-Marin E."/>
            <person name="Kohn T."/>
            <person name="Peeters S.H."/>
            <person name="Heuer A."/>
            <person name="Rast P."/>
            <person name="Oberbeckmann S."/>
            <person name="Bunk B."/>
            <person name="Jeske O."/>
            <person name="Meyerdierks A."/>
            <person name="Storesund J.E."/>
            <person name="Kallscheuer N."/>
            <person name="Luecker S."/>
            <person name="Lage O.M."/>
            <person name="Pohl T."/>
            <person name="Merkel B.J."/>
            <person name="Hornburger P."/>
            <person name="Mueller R.-W."/>
            <person name="Bruemmer F."/>
            <person name="Labrenz M."/>
            <person name="Spormann A.M."/>
            <person name="Op den Camp H."/>
            <person name="Overmann J."/>
            <person name="Amann R."/>
            <person name="Jetten M.S.M."/>
            <person name="Mascher T."/>
            <person name="Medema M.H."/>
            <person name="Devos D.P."/>
            <person name="Kaster A.-K."/>
            <person name="Ovreas L."/>
            <person name="Rohde M."/>
            <person name="Galperin M.Y."/>
            <person name="Jogler C."/>
        </authorList>
    </citation>
    <scope>NUCLEOTIDE SEQUENCE [LARGE SCALE GENOMIC DNA]</scope>
    <source>
        <strain evidence="2 3">K23_9</strain>
    </source>
</reference>
<dbReference type="Pfam" id="PF13276">
    <property type="entry name" value="HTH_21"/>
    <property type="match status" value="1"/>
</dbReference>
<dbReference type="InterPro" id="IPR036397">
    <property type="entry name" value="RNaseH_sf"/>
</dbReference>
<feature type="domain" description="Integrase catalytic" evidence="1">
    <location>
        <begin position="93"/>
        <end position="271"/>
    </location>
</feature>
<dbReference type="InterPro" id="IPR012337">
    <property type="entry name" value="RNaseH-like_sf"/>
</dbReference>
<dbReference type="InterPro" id="IPR025948">
    <property type="entry name" value="HTH-like_dom"/>
</dbReference>
<evidence type="ECO:0000259" key="1">
    <source>
        <dbReference type="PROSITE" id="PS50994"/>
    </source>
</evidence>
<protein>
    <submittedName>
        <fullName evidence="2">Integrase core domain protein</fullName>
    </submittedName>
</protein>
<accession>A0A517P0M0</accession>
<dbReference type="InterPro" id="IPR001584">
    <property type="entry name" value="Integrase_cat-core"/>
</dbReference>
<dbReference type="InterPro" id="IPR050900">
    <property type="entry name" value="Transposase_IS3/IS150/IS904"/>
</dbReference>
<dbReference type="SUPFAM" id="SSF53098">
    <property type="entry name" value="Ribonuclease H-like"/>
    <property type="match status" value="1"/>
</dbReference>